<dbReference type="Proteomes" id="UP000076852">
    <property type="component" value="Chromosome 2"/>
</dbReference>
<name>A0A160FW48_9BURK</name>
<keyword evidence="4" id="KW-1185">Reference proteome</keyword>
<accession>A0A160FW48</accession>
<evidence type="ECO:0000313" key="3">
    <source>
        <dbReference type="EMBL" id="ANB77451.1"/>
    </source>
</evidence>
<sequence length="344" mass="35346">MTHNRATSRLAQRRRQGGTISFVLVFFVFMALAFAAFSVDIGHYYLAQDQLQTAADAAALAGASALSSGTSAPGWSAAVAAAASAVKLNASDHIVLANATVQSGYWNLTRSPAGMQSSTITPGTYDSPAVQVTVSRATGLNGGQLVFFFAPLFGVYTTAVTATAVAVVSAPGYVGPGGLFPVALDKCLFDLYWNAQTGAPAIDPSTGQAYTFQITNDSLYGSCSGGQWTSFATDANDVPTMRALMSSGNPTGLSIGNSIWLEPGAKTTLYSSVPANVDVLVPVVQSLASSTETIVGFAAFHIDVAVGGSGKYIQGHLITNLKVTGGAGQGGPYYGAYVPPRLAQ</sequence>
<gene>
    <name evidence="3" type="ORF">AYM40_23580</name>
</gene>
<keyword evidence="1" id="KW-0812">Transmembrane</keyword>
<evidence type="ECO:0000256" key="1">
    <source>
        <dbReference type="SAM" id="Phobius"/>
    </source>
</evidence>
<reference evidence="3 4" key="1">
    <citation type="journal article" date="2016" name="Gene">
        <title>PacBio SMRT assembly of a complex multi-replicon genome reveals chlorocatechol degradative operon in a region of genome plasticity.</title>
        <authorList>
            <person name="Ricker N."/>
            <person name="Shen S.Y."/>
            <person name="Goordial J."/>
            <person name="Jin S."/>
            <person name="Fulthorpe R.R."/>
        </authorList>
    </citation>
    <scope>NUCLEOTIDE SEQUENCE [LARGE SCALE GENOMIC DNA]</scope>
    <source>
        <strain evidence="3 4">OLGA172</strain>
    </source>
</reference>
<organism evidence="3 4">
    <name type="scientific">Paraburkholderia phytofirmans OLGA172</name>
    <dbReference type="NCBI Taxonomy" id="1417228"/>
    <lineage>
        <taxon>Bacteria</taxon>
        <taxon>Pseudomonadati</taxon>
        <taxon>Pseudomonadota</taxon>
        <taxon>Betaproteobacteria</taxon>
        <taxon>Burkholderiales</taxon>
        <taxon>Burkholderiaceae</taxon>
        <taxon>Paraburkholderia</taxon>
    </lineage>
</organism>
<dbReference type="Pfam" id="PF09977">
    <property type="entry name" value="Tad_C"/>
    <property type="match status" value="1"/>
</dbReference>
<keyword evidence="1" id="KW-1133">Transmembrane helix</keyword>
<dbReference type="InterPro" id="IPR018705">
    <property type="entry name" value="DUF2134_membrane"/>
</dbReference>
<proteinExistence type="predicted"/>
<protein>
    <submittedName>
        <fullName evidence="3">Pilus assembly protein TadE</fullName>
    </submittedName>
</protein>
<dbReference type="KEGG" id="buz:AYM40_23580"/>
<dbReference type="STRING" id="1804984.AYM40_23580"/>
<dbReference type="AlphaFoldDB" id="A0A160FW48"/>
<evidence type="ECO:0000259" key="2">
    <source>
        <dbReference type="Pfam" id="PF09977"/>
    </source>
</evidence>
<keyword evidence="1" id="KW-0472">Membrane</keyword>
<evidence type="ECO:0000313" key="4">
    <source>
        <dbReference type="Proteomes" id="UP000076852"/>
    </source>
</evidence>
<feature type="transmembrane region" description="Helical" evidence="1">
    <location>
        <begin position="20"/>
        <end position="46"/>
    </location>
</feature>
<feature type="domain" description="DUF2134" evidence="2">
    <location>
        <begin position="61"/>
        <end position="166"/>
    </location>
</feature>
<dbReference type="EMBL" id="CP014579">
    <property type="protein sequence ID" value="ANB77451.1"/>
    <property type="molecule type" value="Genomic_DNA"/>
</dbReference>